<dbReference type="GO" id="GO:0030246">
    <property type="term" value="F:carbohydrate binding"/>
    <property type="evidence" value="ECO:0007669"/>
    <property type="project" value="UniProtKB-KW"/>
</dbReference>
<comment type="catalytic activity">
    <reaction evidence="9">
        <text>L-threonyl-[protein] + ATP = O-phospho-L-threonyl-[protein] + ADP + H(+)</text>
        <dbReference type="Rhea" id="RHEA:46608"/>
        <dbReference type="Rhea" id="RHEA-COMP:11060"/>
        <dbReference type="Rhea" id="RHEA-COMP:11605"/>
        <dbReference type="ChEBI" id="CHEBI:15378"/>
        <dbReference type="ChEBI" id="CHEBI:30013"/>
        <dbReference type="ChEBI" id="CHEBI:30616"/>
        <dbReference type="ChEBI" id="CHEBI:61977"/>
        <dbReference type="ChEBI" id="CHEBI:456216"/>
        <dbReference type="EC" id="2.7.11.1"/>
    </reaction>
</comment>
<organism evidence="16 18">
    <name type="scientific">Miscanthus lutarioriparius</name>
    <dbReference type="NCBI Taxonomy" id="422564"/>
    <lineage>
        <taxon>Eukaryota</taxon>
        <taxon>Viridiplantae</taxon>
        <taxon>Streptophyta</taxon>
        <taxon>Embryophyta</taxon>
        <taxon>Tracheophyta</taxon>
        <taxon>Spermatophyta</taxon>
        <taxon>Magnoliopsida</taxon>
        <taxon>Liliopsida</taxon>
        <taxon>Poales</taxon>
        <taxon>Poaceae</taxon>
        <taxon>PACMAD clade</taxon>
        <taxon>Panicoideae</taxon>
        <taxon>Andropogonodae</taxon>
        <taxon>Andropogoneae</taxon>
        <taxon>Saccharinae</taxon>
        <taxon>Miscanthus</taxon>
    </lineage>
</organism>
<dbReference type="InterPro" id="IPR003609">
    <property type="entry name" value="Pan_app"/>
</dbReference>
<dbReference type="GO" id="GO:0004674">
    <property type="term" value="F:protein serine/threonine kinase activity"/>
    <property type="evidence" value="ECO:0007669"/>
    <property type="project" value="UniProtKB-KW"/>
</dbReference>
<evidence type="ECO:0000256" key="7">
    <source>
        <dbReference type="ARBA" id="ARBA00022777"/>
    </source>
</evidence>
<keyword evidence="13" id="KW-1133">Transmembrane helix</keyword>
<comment type="similarity">
    <text evidence="12">Belongs to the protein kinase superfamily.</text>
</comment>
<dbReference type="Pfam" id="PF07714">
    <property type="entry name" value="PK_Tyr_Ser-Thr"/>
    <property type="match status" value="1"/>
</dbReference>
<dbReference type="EC" id="2.7.11.1" evidence="1"/>
<evidence type="ECO:0000256" key="6">
    <source>
        <dbReference type="ARBA" id="ARBA00022741"/>
    </source>
</evidence>
<comment type="caution">
    <text evidence="16">The sequence shown here is derived from an EMBL/GenBank/DDBJ whole genome shotgun (WGS) entry which is preliminary data.</text>
</comment>
<evidence type="ECO:0000256" key="11">
    <source>
        <dbReference type="PROSITE-ProRule" id="PRU10141"/>
    </source>
</evidence>
<name>A0A811PUK3_9POAL</name>
<dbReference type="PROSITE" id="PS00107">
    <property type="entry name" value="PROTEIN_KINASE_ATP"/>
    <property type="match status" value="1"/>
</dbReference>
<evidence type="ECO:0000256" key="1">
    <source>
        <dbReference type="ARBA" id="ARBA00012513"/>
    </source>
</evidence>
<keyword evidence="13" id="KW-0812">Transmembrane</keyword>
<keyword evidence="3" id="KW-0808">Transferase</keyword>
<feature type="domain" description="Protein kinase" evidence="14">
    <location>
        <begin position="275"/>
        <end position="457"/>
    </location>
</feature>
<dbReference type="PANTHER" id="PTHR47976:SF42">
    <property type="entry name" value="RECEPTOR-LIKE SERINE_THREONINE-PROTEIN KINASE"/>
    <property type="match status" value="1"/>
</dbReference>
<dbReference type="Gene3D" id="3.30.200.20">
    <property type="entry name" value="Phosphorylase Kinase, domain 1"/>
    <property type="match status" value="1"/>
</dbReference>
<dbReference type="GO" id="GO:0005524">
    <property type="term" value="F:ATP binding"/>
    <property type="evidence" value="ECO:0007669"/>
    <property type="project" value="UniProtKB-UniRule"/>
</dbReference>
<feature type="domain" description="Apple" evidence="15">
    <location>
        <begin position="132"/>
        <end position="209"/>
    </location>
</feature>
<dbReference type="Gene3D" id="1.10.510.10">
    <property type="entry name" value="Transferase(Phosphotransferase) domain 1"/>
    <property type="match status" value="1"/>
</dbReference>
<gene>
    <name evidence="16" type="ORF">NCGR_LOCUS31270</name>
    <name evidence="17" type="ORF">NCGR_LOCUS31272</name>
</gene>
<comment type="catalytic activity">
    <reaction evidence="10">
        <text>L-seryl-[protein] + ATP = O-phospho-L-seryl-[protein] + ADP + H(+)</text>
        <dbReference type="Rhea" id="RHEA:17989"/>
        <dbReference type="Rhea" id="RHEA-COMP:9863"/>
        <dbReference type="Rhea" id="RHEA-COMP:11604"/>
        <dbReference type="ChEBI" id="CHEBI:15378"/>
        <dbReference type="ChEBI" id="CHEBI:29999"/>
        <dbReference type="ChEBI" id="CHEBI:30616"/>
        <dbReference type="ChEBI" id="CHEBI:83421"/>
        <dbReference type="ChEBI" id="CHEBI:456216"/>
        <dbReference type="EC" id="2.7.11.1"/>
    </reaction>
</comment>
<reference evidence="16" key="1">
    <citation type="submission" date="2020-10" db="EMBL/GenBank/DDBJ databases">
        <authorList>
            <person name="Han B."/>
            <person name="Lu T."/>
            <person name="Zhao Q."/>
            <person name="Huang X."/>
            <person name="Zhao Y."/>
        </authorList>
    </citation>
    <scope>NUCLEOTIDE SEQUENCE</scope>
</reference>
<evidence type="ECO:0000259" key="15">
    <source>
        <dbReference type="PROSITE" id="PS50948"/>
    </source>
</evidence>
<evidence type="ECO:0000256" key="5">
    <source>
        <dbReference type="ARBA" id="ARBA00022734"/>
    </source>
</evidence>
<evidence type="ECO:0000313" key="18">
    <source>
        <dbReference type="Proteomes" id="UP000604825"/>
    </source>
</evidence>
<dbReference type="EMBL" id="CAJGYO010000007">
    <property type="protein sequence ID" value="CAD6247040.1"/>
    <property type="molecule type" value="Genomic_DNA"/>
</dbReference>
<dbReference type="InterPro" id="IPR008271">
    <property type="entry name" value="Ser/Thr_kinase_AS"/>
</dbReference>
<dbReference type="InterPro" id="IPR000719">
    <property type="entry name" value="Prot_kinase_dom"/>
</dbReference>
<dbReference type="SUPFAM" id="SSF56112">
    <property type="entry name" value="Protein kinase-like (PK-like)"/>
    <property type="match status" value="1"/>
</dbReference>
<evidence type="ECO:0000256" key="3">
    <source>
        <dbReference type="ARBA" id="ARBA00022679"/>
    </source>
</evidence>
<keyword evidence="18" id="KW-1185">Reference proteome</keyword>
<feature type="transmembrane region" description="Helical" evidence="13">
    <location>
        <begin position="220"/>
        <end position="244"/>
    </location>
</feature>
<evidence type="ECO:0000256" key="2">
    <source>
        <dbReference type="ARBA" id="ARBA00022527"/>
    </source>
</evidence>
<protein>
    <recommendedName>
        <fullName evidence="1">non-specific serine/threonine protein kinase</fullName>
        <ecNumber evidence="1">2.7.11.1</ecNumber>
    </recommendedName>
</protein>
<evidence type="ECO:0000313" key="17">
    <source>
        <dbReference type="EMBL" id="CAD6247042.1"/>
    </source>
</evidence>
<dbReference type="InterPro" id="IPR017441">
    <property type="entry name" value="Protein_kinase_ATP_BS"/>
</dbReference>
<keyword evidence="5" id="KW-0430">Lectin</keyword>
<dbReference type="PROSITE" id="PS50011">
    <property type="entry name" value="PROTEIN_KINASE_DOM"/>
    <property type="match status" value="1"/>
</dbReference>
<evidence type="ECO:0000256" key="9">
    <source>
        <dbReference type="ARBA" id="ARBA00047899"/>
    </source>
</evidence>
<evidence type="ECO:0000313" key="16">
    <source>
        <dbReference type="EMBL" id="CAD6247040.1"/>
    </source>
</evidence>
<dbReference type="EMBL" id="CAJGYO010000007">
    <property type="protein sequence ID" value="CAD6247042.1"/>
    <property type="molecule type" value="Genomic_DNA"/>
</dbReference>
<dbReference type="InterPro" id="IPR001245">
    <property type="entry name" value="Ser-Thr/Tyr_kinase_cat_dom"/>
</dbReference>
<dbReference type="Proteomes" id="UP000604825">
    <property type="component" value="Unassembled WGS sequence"/>
</dbReference>
<proteinExistence type="inferred from homology"/>
<evidence type="ECO:0000256" key="13">
    <source>
        <dbReference type="SAM" id="Phobius"/>
    </source>
</evidence>
<dbReference type="PROSITE" id="PS50948">
    <property type="entry name" value="PAN"/>
    <property type="match status" value="1"/>
</dbReference>
<dbReference type="AlphaFoldDB" id="A0A811PUK3"/>
<keyword evidence="13" id="KW-0472">Membrane</keyword>
<dbReference type="OrthoDB" id="4062651at2759"/>
<dbReference type="InterPro" id="IPR051343">
    <property type="entry name" value="G-type_lectin_kinases/EP1-like"/>
</dbReference>
<accession>A0A811PUK3</accession>
<evidence type="ECO:0000256" key="4">
    <source>
        <dbReference type="ARBA" id="ARBA00022729"/>
    </source>
</evidence>
<evidence type="ECO:0000256" key="8">
    <source>
        <dbReference type="ARBA" id="ARBA00022840"/>
    </source>
</evidence>
<dbReference type="Pfam" id="PF00069">
    <property type="entry name" value="Pkinase"/>
    <property type="match status" value="1"/>
</dbReference>
<keyword evidence="7" id="KW-0418">Kinase</keyword>
<evidence type="ECO:0000256" key="12">
    <source>
        <dbReference type="RuleBase" id="RU000304"/>
    </source>
</evidence>
<keyword evidence="6 11" id="KW-0547">Nucleotide-binding</keyword>
<keyword evidence="2 12" id="KW-0723">Serine/threonine-protein kinase</keyword>
<evidence type="ECO:0000259" key="14">
    <source>
        <dbReference type="PROSITE" id="PS50011"/>
    </source>
</evidence>
<keyword evidence="4" id="KW-0732">Signal</keyword>
<dbReference type="PANTHER" id="PTHR47976">
    <property type="entry name" value="G-TYPE LECTIN S-RECEPTOR-LIKE SERINE/THREONINE-PROTEIN KINASE SD2-5"/>
    <property type="match status" value="1"/>
</dbReference>
<dbReference type="InterPro" id="IPR011009">
    <property type="entry name" value="Kinase-like_dom_sf"/>
</dbReference>
<evidence type="ECO:0000256" key="10">
    <source>
        <dbReference type="ARBA" id="ARBA00048679"/>
    </source>
</evidence>
<keyword evidence="8 11" id="KW-0067">ATP-binding</keyword>
<feature type="binding site" evidence="11">
    <location>
        <position position="302"/>
    </location>
    <ligand>
        <name>ATP</name>
        <dbReference type="ChEBI" id="CHEBI:30616"/>
    </ligand>
</feature>
<dbReference type="PROSITE" id="PS00108">
    <property type="entry name" value="PROTEIN_KINASE_ST"/>
    <property type="match status" value="1"/>
</dbReference>
<dbReference type="FunFam" id="1.10.510.10:FF:001023">
    <property type="entry name" value="Os07g0541700 protein"/>
    <property type="match status" value="1"/>
</dbReference>
<dbReference type="SMART" id="SM00220">
    <property type="entry name" value="S_TKc"/>
    <property type="match status" value="1"/>
</dbReference>
<sequence length="457" mass="50405">MGQSLCSGTKLSAKLSNPKCLSSRFYLSAELNGLRHYFEPAAYTQLFQPTATSTPTTSSACYAFANGSLGFPDKIFSLPSGSSLQFMRLESDGHLRLYEMQEQNSPRMLLDVLCTVVAFCDYPLACGDYGVCNSGQCSCPSFSTFRFQNERLPGYSEYDCKQSCLMNCSCQVVIFQNDSGTDVGHCLLLSEQMLILFADDSSNQFSAFVKIQDSPQEKRMVIIVASCTAAGFSLMTILVCAVIWKRRKKDEGLLFDVILGTPKCFSFDELKVATSKFSMKLGHGGFGSVFKGRIGKETIAVKRLEGVEQGTEEFLADVKTIGRMHHRNLVSPIFTLSWRTRRNIIIAVARGLAFLHEECKEKIAHLDIKPQNILLDDEFNAKLSDFGLSKMINRDQSKVDSSARPLMSTVAKVLEGVKSLDATPDCTFVPNFASSNIGVAESRSSYVPSESHLSGPR</sequence>